<keyword evidence="6" id="KW-0472">Membrane</keyword>
<dbReference type="GO" id="GO:0016020">
    <property type="term" value="C:membrane"/>
    <property type="evidence" value="ECO:0007669"/>
    <property type="project" value="UniProtKB-SubCell"/>
</dbReference>
<dbReference type="GO" id="GO:0050266">
    <property type="term" value="F:rosmarinate synthase activity"/>
    <property type="evidence" value="ECO:0007669"/>
    <property type="project" value="UniProtKB-ARBA"/>
</dbReference>
<dbReference type="InterPro" id="IPR028082">
    <property type="entry name" value="Peripla_BP_I"/>
</dbReference>
<sequence length="1108" mass="122457">MPCRHACTRHHALVSGAVHARTLRAMRAHCALSRSPSRALETSTEPFFEPSRVIFRAILAGLTAVVKVGLCQFKNNFKLSFENPFVDFQMQLDAFAYQSQSSSSNLGGAVSEIKVGVILDMGSWVEKVVHSCIMMAISDFYAVNNHYKTRVVLHTRDSNGEPLLALSAALDLIDNIKVQAMIIGPETSLEEKLLAFLGDKAKVPIISFMTSPCSTHNPYFVQIKSDEITEFKGITDIIGSFGWRNVILVHEDTDCGREILPFLANTFEETGLHIAYMSSISPSATNDQIIEELHKLMTTQTTVYIVHISPSLASRLFLNVKKLGMMTEGYAWIVTAKTMNLLHSMDSSAIESMQGAFGSKSYILASGELHNFTLRWKRKFHIQDPSFEVAELNIFGIWAYDAIWALARAVERVKNGSLSALSHHHGDSGGSKPTRKCSLGRNLTDLVNIGTSQSGSMLLKEILQSRFVGLSGDFRLMNGRLISEAFEIVNVISRIERRVGFWTSTYGITKQMYPSNSGLEAIVWPGGSTTTPKGWLVRMSGKRLRIGVPRTGFKELINVNRNPQTNATTVTGLCVDVFNAAIEALQYELPHEFFPFEDANGQMAGTYNDLVDQVYLQKIGAQVSSAAAAAEEAHFSLASLVLQLSVCAFYSFRRTLAGEAAQFSTAPAVGSRKKMKIEVRESTMVRPAEETPAVRLWNSNVDLVVPSFHTPSVYFYRPNGSINFFDAQTMKLGLSRALVPFYPMAGRLGRDEDGRIEIDCNAEGVLFVEAVTEACVDDFGDFAPTLELRQLIPTVDYSGGISSYPLLVLQVTYFKCGGVSLGVGMQHHVADGASGLHFVNTWSDMTHGLDLTIPPFIDRTLLRARDPPQPAFRHIEYQPPPSMKAPSQSTKPESVPEASVSIFKLTRDQLNALKAKSKEDGNMVNYSSYEMLSGHVWRCVCKARGLPDDQETKLYIATDGRSRLQPALPQGYFGNVIFTATPMAVAGDLQSRPTWYAASRIHDALVQMDNDYLRSALDYLELQPDLKALVRGAHTFRCPNLGITSWVRLPIHDADFGWGRPIFMGPGGIPYEGLAFALPSPTKDGSLSVAISLQTEHMKLFEQFLYDI</sequence>
<dbReference type="SUPFAM" id="SSF53850">
    <property type="entry name" value="Periplasmic binding protein-like II"/>
    <property type="match status" value="1"/>
</dbReference>
<dbReference type="Proteomes" id="UP000306102">
    <property type="component" value="Unassembled WGS sequence"/>
</dbReference>
<dbReference type="Pfam" id="PF01094">
    <property type="entry name" value="ANF_receptor"/>
    <property type="match status" value="1"/>
</dbReference>
<accession>A0A4S4ELX3</accession>
<evidence type="ECO:0000256" key="5">
    <source>
        <dbReference type="ARBA" id="ARBA00022989"/>
    </source>
</evidence>
<evidence type="ECO:0000256" key="4">
    <source>
        <dbReference type="ARBA" id="ARBA00022692"/>
    </source>
</evidence>
<organism evidence="10 11">
    <name type="scientific">Camellia sinensis var. sinensis</name>
    <name type="common">China tea</name>
    <dbReference type="NCBI Taxonomy" id="542762"/>
    <lineage>
        <taxon>Eukaryota</taxon>
        <taxon>Viridiplantae</taxon>
        <taxon>Streptophyta</taxon>
        <taxon>Embryophyta</taxon>
        <taxon>Tracheophyta</taxon>
        <taxon>Spermatophyta</taxon>
        <taxon>Magnoliopsida</taxon>
        <taxon>eudicotyledons</taxon>
        <taxon>Gunneridae</taxon>
        <taxon>Pentapetalae</taxon>
        <taxon>asterids</taxon>
        <taxon>Ericales</taxon>
        <taxon>Theaceae</taxon>
        <taxon>Camellia</taxon>
    </lineage>
</organism>
<evidence type="ECO:0000259" key="9">
    <source>
        <dbReference type="Pfam" id="PF01094"/>
    </source>
</evidence>
<keyword evidence="7" id="KW-0012">Acyltransferase</keyword>
<gene>
    <name evidence="10" type="ORF">TEA_010466</name>
</gene>
<dbReference type="FunFam" id="3.30.559.10:FF:000008">
    <property type="entry name" value="Tryptamine hydroxycinnamoyl transferase"/>
    <property type="match status" value="1"/>
</dbReference>
<dbReference type="InterPro" id="IPR015683">
    <property type="entry name" value="Ionotropic_Glu_rcpt"/>
</dbReference>
<dbReference type="Gene3D" id="3.30.559.10">
    <property type="entry name" value="Chloramphenicol acetyltransferase-like domain"/>
    <property type="match status" value="2"/>
</dbReference>
<name>A0A4S4ELX3_CAMSN</name>
<comment type="similarity">
    <text evidence="2">Belongs to the plant acyltransferase family.</text>
</comment>
<feature type="region of interest" description="Disordered" evidence="8">
    <location>
        <begin position="871"/>
        <end position="893"/>
    </location>
</feature>
<comment type="subcellular location">
    <subcellularLocation>
        <location evidence="1">Membrane</location>
    </subcellularLocation>
</comment>
<proteinExistence type="inferred from homology"/>
<reference evidence="10 11" key="1">
    <citation type="journal article" date="2018" name="Proc. Natl. Acad. Sci. U.S.A.">
        <title>Draft genome sequence of Camellia sinensis var. sinensis provides insights into the evolution of the tea genome and tea quality.</title>
        <authorList>
            <person name="Wei C."/>
            <person name="Yang H."/>
            <person name="Wang S."/>
            <person name="Zhao J."/>
            <person name="Liu C."/>
            <person name="Gao L."/>
            <person name="Xia E."/>
            <person name="Lu Y."/>
            <person name="Tai Y."/>
            <person name="She G."/>
            <person name="Sun J."/>
            <person name="Cao H."/>
            <person name="Tong W."/>
            <person name="Gao Q."/>
            <person name="Li Y."/>
            <person name="Deng W."/>
            <person name="Jiang X."/>
            <person name="Wang W."/>
            <person name="Chen Q."/>
            <person name="Zhang S."/>
            <person name="Li H."/>
            <person name="Wu J."/>
            <person name="Wang P."/>
            <person name="Li P."/>
            <person name="Shi C."/>
            <person name="Zheng F."/>
            <person name="Jian J."/>
            <person name="Huang B."/>
            <person name="Shan D."/>
            <person name="Shi M."/>
            <person name="Fang C."/>
            <person name="Yue Y."/>
            <person name="Li F."/>
            <person name="Li D."/>
            <person name="Wei S."/>
            <person name="Han B."/>
            <person name="Jiang C."/>
            <person name="Yin Y."/>
            <person name="Xia T."/>
            <person name="Zhang Z."/>
            <person name="Bennetzen J.L."/>
            <person name="Zhao S."/>
            <person name="Wan X."/>
        </authorList>
    </citation>
    <scope>NUCLEOTIDE SEQUENCE [LARGE SCALE GENOMIC DNA]</scope>
    <source>
        <strain evidence="11">cv. Shuchazao</strain>
        <tissue evidence="10">Leaf</tissue>
    </source>
</reference>
<dbReference type="AlphaFoldDB" id="A0A4S4ELX3"/>
<dbReference type="Pfam" id="PF02458">
    <property type="entry name" value="Transferase"/>
    <property type="match status" value="1"/>
</dbReference>
<dbReference type="PANTHER" id="PTHR34836">
    <property type="entry name" value="OS06G0188250 PROTEIN"/>
    <property type="match status" value="1"/>
</dbReference>
<keyword evidence="11" id="KW-1185">Reference proteome</keyword>
<keyword evidence="5" id="KW-1133">Transmembrane helix</keyword>
<dbReference type="CDD" id="cd19990">
    <property type="entry name" value="PBP1_GABAb_receptor_plant"/>
    <property type="match status" value="1"/>
</dbReference>
<evidence type="ECO:0000256" key="3">
    <source>
        <dbReference type="ARBA" id="ARBA00022679"/>
    </source>
</evidence>
<dbReference type="InterPro" id="IPR044440">
    <property type="entry name" value="GABAb_receptor_plant_PBP1"/>
</dbReference>
<evidence type="ECO:0000313" key="11">
    <source>
        <dbReference type="Proteomes" id="UP000306102"/>
    </source>
</evidence>
<feature type="domain" description="Receptor ligand binding region" evidence="9">
    <location>
        <begin position="132"/>
        <end position="492"/>
    </location>
</feature>
<dbReference type="SUPFAM" id="SSF53822">
    <property type="entry name" value="Periplasmic binding protein-like I"/>
    <property type="match status" value="1"/>
</dbReference>
<keyword evidence="4" id="KW-0812">Transmembrane</keyword>
<evidence type="ECO:0000313" key="10">
    <source>
        <dbReference type="EMBL" id="THG17262.1"/>
    </source>
</evidence>
<dbReference type="PANTHER" id="PTHR34836:SF6">
    <property type="entry name" value="PERIPLASMIC BINDING PROTEIN-LIKE I"/>
    <property type="match status" value="1"/>
</dbReference>
<dbReference type="EMBL" id="SDRB02003628">
    <property type="protein sequence ID" value="THG17262.1"/>
    <property type="molecule type" value="Genomic_DNA"/>
</dbReference>
<dbReference type="FunFam" id="3.40.50.2300:FF:000188">
    <property type="entry name" value="Glutamate receptor"/>
    <property type="match status" value="1"/>
</dbReference>
<comment type="caution">
    <text evidence="10">The sequence shown here is derived from an EMBL/GenBank/DDBJ whole genome shotgun (WGS) entry which is preliminary data.</text>
</comment>
<protein>
    <recommendedName>
        <fullName evidence="9">Receptor ligand binding region domain-containing protein</fullName>
    </recommendedName>
</protein>
<dbReference type="FunFam" id="3.30.559.10:FF:000015">
    <property type="entry name" value="Spermidine hydroxycinnamoyl transferase"/>
    <property type="match status" value="1"/>
</dbReference>
<dbReference type="InterPro" id="IPR023213">
    <property type="entry name" value="CAT-like_dom_sf"/>
</dbReference>
<evidence type="ECO:0000256" key="2">
    <source>
        <dbReference type="ARBA" id="ARBA00009861"/>
    </source>
</evidence>
<dbReference type="STRING" id="542762.A0A4S4ELX3"/>
<dbReference type="InterPro" id="IPR001828">
    <property type="entry name" value="ANF_lig-bd_rcpt"/>
</dbReference>
<evidence type="ECO:0000256" key="6">
    <source>
        <dbReference type="ARBA" id="ARBA00023136"/>
    </source>
</evidence>
<dbReference type="Gene3D" id="3.40.50.2300">
    <property type="match status" value="3"/>
</dbReference>
<keyword evidence="3" id="KW-0808">Transferase</keyword>
<evidence type="ECO:0000256" key="1">
    <source>
        <dbReference type="ARBA" id="ARBA00004370"/>
    </source>
</evidence>
<evidence type="ECO:0000256" key="7">
    <source>
        <dbReference type="ARBA" id="ARBA00023315"/>
    </source>
</evidence>
<evidence type="ECO:0000256" key="8">
    <source>
        <dbReference type="SAM" id="MobiDB-lite"/>
    </source>
</evidence>